<dbReference type="STRING" id="435.A0U92_03780"/>
<name>A0A1U9KE26_ACEAC</name>
<evidence type="ECO:0000256" key="10">
    <source>
        <dbReference type="SAM" id="MobiDB-lite"/>
    </source>
</evidence>
<dbReference type="InterPro" id="IPR007634">
    <property type="entry name" value="RNA_pol_sigma_54_DNA-bd"/>
</dbReference>
<dbReference type="GO" id="GO:0003677">
    <property type="term" value="F:DNA binding"/>
    <property type="evidence" value="ECO:0007669"/>
    <property type="project" value="UniProtKB-KW"/>
</dbReference>
<accession>A0A1U9KE26</accession>
<dbReference type="NCBIfam" id="NF004596">
    <property type="entry name" value="PRK05932.1-3"/>
    <property type="match status" value="1"/>
</dbReference>
<dbReference type="Pfam" id="PF04963">
    <property type="entry name" value="Sigma54_CBD"/>
    <property type="match status" value="1"/>
</dbReference>
<dbReference type="PIRSF" id="PIRSF000774">
    <property type="entry name" value="RpoN"/>
    <property type="match status" value="1"/>
</dbReference>
<dbReference type="GO" id="GO:0016779">
    <property type="term" value="F:nucleotidyltransferase activity"/>
    <property type="evidence" value="ECO:0007669"/>
    <property type="project" value="UniProtKB-KW"/>
</dbReference>
<evidence type="ECO:0000256" key="5">
    <source>
        <dbReference type="ARBA" id="ARBA00023015"/>
    </source>
</evidence>
<dbReference type="Pfam" id="PF04552">
    <property type="entry name" value="Sigma54_DBD"/>
    <property type="match status" value="1"/>
</dbReference>
<dbReference type="Gene3D" id="1.10.10.1330">
    <property type="entry name" value="RNA polymerase sigma-54 factor, core-binding domain"/>
    <property type="match status" value="1"/>
</dbReference>
<keyword evidence="5 9" id="KW-0805">Transcription regulation</keyword>
<keyword evidence="14" id="KW-1185">Reference proteome</keyword>
<dbReference type="InterPro" id="IPR000394">
    <property type="entry name" value="RNA_pol_sigma_54"/>
</dbReference>
<evidence type="ECO:0000256" key="8">
    <source>
        <dbReference type="ARBA" id="ARBA00023163"/>
    </source>
</evidence>
<dbReference type="InterPro" id="IPR038709">
    <property type="entry name" value="RpoN_core-bd_sf"/>
</dbReference>
<feature type="region of interest" description="Disordered" evidence="10">
    <location>
        <begin position="46"/>
        <end position="112"/>
    </location>
</feature>
<keyword evidence="3 9" id="KW-0808">Transferase</keyword>
<evidence type="ECO:0000313" key="14">
    <source>
        <dbReference type="Proteomes" id="UP000188937"/>
    </source>
</evidence>
<sequence>MVTLPGLHLRQTHNLAMTPQLRLAIRLLQMTSAEIEALVEEELERNPFLVREEPDATAAQEDPANRSTDEVTASQEDASLDTTFAQEAAAGGFDDTYSEDGSPQDWRQRYDDDDRDVAAHTPSLAERLDEQLRLTPVFTDAERLIGYTLIEHLDSAGRLDTSPDMIARELGISLAAVENVRQIMMLFEPAGLFACSLSECLRAQLNAKDRLSPEMTILLDNLDMVARKDYPALRRLCGVDETDFATMLTELRHLDPKPGFEVISPDASSRIADVFVRRSPDGEWTVQINENTLPHLYLDQALLHRTRTASLSSDRPFIQNQMHHATWLLRSIEQRTKTLLRVSTEIIRHQNEFLCSGASFLAPLTMKTIADNTGLHESTISRITSGKYIATPQGLFELKYFFTSRIGSIHLSKQHSSEAVRYKIQKMISQETSASILSDDEIVQNLRKEGIDIARRTVTKYRDSLHIANSMQRKREKAASA</sequence>
<evidence type="ECO:0000259" key="12">
    <source>
        <dbReference type="Pfam" id="PF04963"/>
    </source>
</evidence>
<feature type="domain" description="RNA polymerase sigma factor 54 core-binding" evidence="12">
    <location>
        <begin position="117"/>
        <end position="300"/>
    </location>
</feature>
<evidence type="ECO:0000256" key="7">
    <source>
        <dbReference type="ARBA" id="ARBA00023125"/>
    </source>
</evidence>
<feature type="domain" description="RNA polymerase sigma factor 54 DNA-binding" evidence="11">
    <location>
        <begin position="317"/>
        <end position="475"/>
    </location>
</feature>
<evidence type="ECO:0000256" key="3">
    <source>
        <dbReference type="ARBA" id="ARBA00022679"/>
    </source>
</evidence>
<dbReference type="GO" id="GO:0001216">
    <property type="term" value="F:DNA-binding transcription activator activity"/>
    <property type="evidence" value="ECO:0007669"/>
    <property type="project" value="InterPro"/>
</dbReference>
<dbReference type="NCBIfam" id="TIGR02395">
    <property type="entry name" value="rpoN_sigma"/>
    <property type="match status" value="1"/>
</dbReference>
<dbReference type="Gene3D" id="1.10.10.60">
    <property type="entry name" value="Homeodomain-like"/>
    <property type="match status" value="1"/>
</dbReference>
<dbReference type="RefSeq" id="WP_077812071.1">
    <property type="nucleotide sequence ID" value="NZ_CP014692.1"/>
</dbReference>
<dbReference type="GO" id="GO:0006352">
    <property type="term" value="P:DNA-templated transcription initiation"/>
    <property type="evidence" value="ECO:0007669"/>
    <property type="project" value="InterPro"/>
</dbReference>
<comment type="similarity">
    <text evidence="1 9">Belongs to the sigma-54 factor family.</text>
</comment>
<evidence type="ECO:0000256" key="4">
    <source>
        <dbReference type="ARBA" id="ARBA00022695"/>
    </source>
</evidence>
<keyword evidence="8 9" id="KW-0804">Transcription</keyword>
<comment type="function">
    <text evidence="9">Sigma factors are initiation factors that promote the attachment of RNA polymerase to specific initiation sites and are then released.</text>
</comment>
<dbReference type="OrthoDB" id="9814402at2"/>
<dbReference type="GO" id="GO:0016987">
    <property type="term" value="F:sigma factor activity"/>
    <property type="evidence" value="ECO:0007669"/>
    <property type="project" value="UniProtKB-KW"/>
</dbReference>
<keyword evidence="2 9" id="KW-0240">DNA-directed RNA polymerase</keyword>
<reference evidence="13 14" key="1">
    <citation type="submission" date="2016-03" db="EMBL/GenBank/DDBJ databases">
        <title>Acetic acid bacteria sequencing.</title>
        <authorList>
            <person name="Brandt J."/>
            <person name="Jakob F."/>
            <person name="Vogel R.F."/>
        </authorList>
    </citation>
    <scope>NUCLEOTIDE SEQUENCE [LARGE SCALE GENOMIC DNA]</scope>
    <source>
        <strain evidence="13 14">TMW2.1153</strain>
    </source>
</reference>
<dbReference type="PROSITE" id="PS00717">
    <property type="entry name" value="SIGMA54_1"/>
    <property type="match status" value="1"/>
</dbReference>
<evidence type="ECO:0000256" key="2">
    <source>
        <dbReference type="ARBA" id="ARBA00022478"/>
    </source>
</evidence>
<protein>
    <recommendedName>
        <fullName evidence="9">RNA polymerase sigma-54 factor</fullName>
    </recommendedName>
</protein>
<dbReference type="PROSITE" id="PS00718">
    <property type="entry name" value="SIGMA54_2"/>
    <property type="match status" value="1"/>
</dbReference>
<dbReference type="Proteomes" id="UP000188937">
    <property type="component" value="Chromosome"/>
</dbReference>
<dbReference type="Pfam" id="PF00309">
    <property type="entry name" value="Sigma54_AID"/>
    <property type="match status" value="1"/>
</dbReference>
<proteinExistence type="inferred from homology"/>
<evidence type="ECO:0000259" key="11">
    <source>
        <dbReference type="Pfam" id="PF04552"/>
    </source>
</evidence>
<evidence type="ECO:0000256" key="9">
    <source>
        <dbReference type="PIRNR" id="PIRNR000774"/>
    </source>
</evidence>
<evidence type="ECO:0000256" key="6">
    <source>
        <dbReference type="ARBA" id="ARBA00023082"/>
    </source>
</evidence>
<dbReference type="PRINTS" id="PR00045">
    <property type="entry name" value="SIGMA54FCT"/>
</dbReference>
<dbReference type="InterPro" id="IPR007046">
    <property type="entry name" value="RNA_pol_sigma_54_core-bd"/>
</dbReference>
<keyword evidence="7 9" id="KW-0238">DNA-binding</keyword>
<feature type="compositionally biased region" description="Polar residues" evidence="10">
    <location>
        <begin position="70"/>
        <end position="85"/>
    </location>
</feature>
<organism evidence="13 14">
    <name type="scientific">Acetobacter aceti</name>
    <dbReference type="NCBI Taxonomy" id="435"/>
    <lineage>
        <taxon>Bacteria</taxon>
        <taxon>Pseudomonadati</taxon>
        <taxon>Pseudomonadota</taxon>
        <taxon>Alphaproteobacteria</taxon>
        <taxon>Acetobacterales</taxon>
        <taxon>Acetobacteraceae</taxon>
        <taxon>Acetobacter</taxon>
        <taxon>Acetobacter subgen. Acetobacter</taxon>
    </lineage>
</organism>
<evidence type="ECO:0000256" key="1">
    <source>
        <dbReference type="ARBA" id="ARBA00008798"/>
    </source>
</evidence>
<dbReference type="AlphaFoldDB" id="A0A1U9KE26"/>
<gene>
    <name evidence="13" type="ORF">A0U92_03780</name>
</gene>
<dbReference type="KEGG" id="aace:A0U92_03780"/>
<dbReference type="PANTHER" id="PTHR32248">
    <property type="entry name" value="RNA POLYMERASE SIGMA-54 FACTOR"/>
    <property type="match status" value="1"/>
</dbReference>
<dbReference type="EMBL" id="CP014692">
    <property type="protein sequence ID" value="AQS84036.1"/>
    <property type="molecule type" value="Genomic_DNA"/>
</dbReference>
<dbReference type="PROSITE" id="PS50044">
    <property type="entry name" value="SIGMA54_3"/>
    <property type="match status" value="1"/>
</dbReference>
<keyword evidence="4 9" id="KW-0548">Nucleotidyltransferase</keyword>
<evidence type="ECO:0000313" key="13">
    <source>
        <dbReference type="EMBL" id="AQS84036.1"/>
    </source>
</evidence>
<dbReference type="GO" id="GO:0000428">
    <property type="term" value="C:DNA-directed RNA polymerase complex"/>
    <property type="evidence" value="ECO:0007669"/>
    <property type="project" value="UniProtKB-KW"/>
</dbReference>
<dbReference type="PANTHER" id="PTHR32248:SF4">
    <property type="entry name" value="RNA POLYMERASE SIGMA-54 FACTOR"/>
    <property type="match status" value="1"/>
</dbReference>
<keyword evidence="6 9" id="KW-0731">Sigma factor</keyword>